<accession>X1S6F7</accession>
<name>X1S6F7_9ZZZZ</name>
<reference evidence="1" key="1">
    <citation type="journal article" date="2014" name="Front. Microbiol.">
        <title>High frequency of phylogenetically diverse reductive dehalogenase-homologous genes in deep subseafloor sedimentary metagenomes.</title>
        <authorList>
            <person name="Kawai M."/>
            <person name="Futagami T."/>
            <person name="Toyoda A."/>
            <person name="Takaki Y."/>
            <person name="Nishi S."/>
            <person name="Hori S."/>
            <person name="Arai W."/>
            <person name="Tsubouchi T."/>
            <person name="Morono Y."/>
            <person name="Uchiyama I."/>
            <person name="Ito T."/>
            <person name="Fujiyama A."/>
            <person name="Inagaki F."/>
            <person name="Takami H."/>
        </authorList>
    </citation>
    <scope>NUCLEOTIDE SEQUENCE</scope>
    <source>
        <strain evidence="1">Expedition CK06-06</strain>
    </source>
</reference>
<gene>
    <name evidence="1" type="ORF">S12H4_39717</name>
</gene>
<sequence length="63" mass="7146">MFLNHAHIIPKELRPDGGIEPFLKMADILELEGAVCFAPFSYQTDSLGLNPNQWLYQQIKTKG</sequence>
<protein>
    <submittedName>
        <fullName evidence="1">Uncharacterized protein</fullName>
    </submittedName>
</protein>
<evidence type="ECO:0000313" key="1">
    <source>
        <dbReference type="EMBL" id="GAI88463.1"/>
    </source>
</evidence>
<dbReference type="AlphaFoldDB" id="X1S6F7"/>
<organism evidence="1">
    <name type="scientific">marine sediment metagenome</name>
    <dbReference type="NCBI Taxonomy" id="412755"/>
    <lineage>
        <taxon>unclassified sequences</taxon>
        <taxon>metagenomes</taxon>
        <taxon>ecological metagenomes</taxon>
    </lineage>
</organism>
<comment type="caution">
    <text evidence="1">The sequence shown here is derived from an EMBL/GenBank/DDBJ whole genome shotgun (WGS) entry which is preliminary data.</text>
</comment>
<dbReference type="EMBL" id="BARW01024036">
    <property type="protein sequence ID" value="GAI88463.1"/>
    <property type="molecule type" value="Genomic_DNA"/>
</dbReference>
<feature type="non-terminal residue" evidence="1">
    <location>
        <position position="63"/>
    </location>
</feature>
<proteinExistence type="predicted"/>